<feature type="compositionally biased region" description="Basic and acidic residues" evidence="1">
    <location>
        <begin position="627"/>
        <end position="639"/>
    </location>
</feature>
<keyword evidence="2" id="KW-1185">Reference proteome</keyword>
<feature type="region of interest" description="Disordered" evidence="1">
    <location>
        <begin position="1"/>
        <end position="50"/>
    </location>
</feature>
<organism evidence="2 3">
    <name type="scientific">Macrostomum lignano</name>
    <dbReference type="NCBI Taxonomy" id="282301"/>
    <lineage>
        <taxon>Eukaryota</taxon>
        <taxon>Metazoa</taxon>
        <taxon>Spiralia</taxon>
        <taxon>Lophotrochozoa</taxon>
        <taxon>Platyhelminthes</taxon>
        <taxon>Rhabditophora</taxon>
        <taxon>Macrostomorpha</taxon>
        <taxon>Macrostomida</taxon>
        <taxon>Macrostomidae</taxon>
        <taxon>Macrostomum</taxon>
    </lineage>
</organism>
<reference evidence="3" key="1">
    <citation type="submission" date="2016-11" db="UniProtKB">
        <authorList>
            <consortium name="WormBaseParasite"/>
        </authorList>
    </citation>
    <scope>IDENTIFICATION</scope>
</reference>
<protein>
    <submittedName>
        <fullName evidence="3">WW domain-containing protein</fullName>
    </submittedName>
</protein>
<feature type="compositionally biased region" description="Low complexity" evidence="1">
    <location>
        <begin position="688"/>
        <end position="699"/>
    </location>
</feature>
<feature type="region of interest" description="Disordered" evidence="1">
    <location>
        <begin position="589"/>
        <end position="639"/>
    </location>
</feature>
<feature type="region of interest" description="Disordered" evidence="1">
    <location>
        <begin position="489"/>
        <end position="533"/>
    </location>
</feature>
<feature type="compositionally biased region" description="Polar residues" evidence="1">
    <location>
        <begin position="351"/>
        <end position="363"/>
    </location>
</feature>
<evidence type="ECO:0000256" key="1">
    <source>
        <dbReference type="SAM" id="MobiDB-lite"/>
    </source>
</evidence>
<feature type="region of interest" description="Disordered" evidence="1">
    <location>
        <begin position="688"/>
        <end position="709"/>
    </location>
</feature>
<sequence length="1009" mass="107712">PYRSTARSFPEDNSEDGPVSSRNSTGSLNSIDYNRQDDNDKEPAQQHASVASLASAAPAWREDIVLMRQAEIYEYEVSDGSAQQPYEQSPIEPPPLDLATVAAYTPLTPGCPACISAMSVTASRKPIVLARCWALNSEPAGGAEEATNEAPLVAATLAAAEDESRRICRLRCDCRLVGPSPTGGGGSRRYRRTNGPARPGRGIQNCLVTAWQPRGVDWVTLSTGATEAQTQRTRSQERRSQSPTSLLLCTLTSSRCGCSSSWEAGPPADQGRTRRRSTRMLVGCRSCTSGSWNRQSQTSTMPRDAAASQEVSEVNIVSGHKVLSSNSSRHPSEQAPRAVATRKQLAESGTGLKQTRQSNSTGRTRPAVWPAGCPGRCGRCAPAGGCGRTTPAAAVVAMETEPAGAPPPADGDDPATATEDPEAKSLAAVAPRDAAGAAAPIEASDDAAGWPAKTDAATTFDAETVTPVADRDRCLGSTDCCSVTVAKSDSFKRSTPMSRSANRRSSMDSFQAEAGPATEDLEAGPATEDLEGDSVLTVSGSARLVPTAPRRVLNVASPSRLTAQPNMSPLLQCNEQPLNQMTRTAGRWSDTRGEFGLSGATRRQWNSAGPRRPAVAHSKPAAALASQDRRSDDIRRRDRHVADRDRCLGSTDCCSSQLPNPTASSVRRRCNQPRRTTLTALTMRLRSWRSSASAPGRAAPTGDPPWIPPGRGGRVWLGGRPRPPLAWRSTAAEGLRGGAGSGQRRLVPTAPRRVLNVASPSRLTAQPNMSPLLQCNEQPLNQMTRTAGRCRHPRRVRTVRRHQTAVEFGGPEATGGGAQQAGGCVPNEYVRMAEQRQGSIGLNATYQSSLLAATSYSTNSLGAERRAESPANVAGSVGNEGAQADQGGHQHCGIRVCQPLFKQRHQHLGAVIANESHHAVQLLVEAPSQKRDRVRHHVIGGFARRPKNVHRRSAQAAIDCSRTLSKNFLAVSARRPRISASDERTCTETSLDRCSTIEWLTIGIFAKQF</sequence>
<dbReference type="AlphaFoldDB" id="A0A1I8J5R4"/>
<feature type="region of interest" description="Disordered" evidence="1">
    <location>
        <begin position="866"/>
        <end position="886"/>
    </location>
</feature>
<dbReference type="WBParaSite" id="maker-uti_cns_0046078-snap-gene-0.16-mRNA-1">
    <property type="protein sequence ID" value="maker-uti_cns_0046078-snap-gene-0.16-mRNA-1"/>
    <property type="gene ID" value="maker-uti_cns_0046078-snap-gene-0.16"/>
</dbReference>
<feature type="compositionally biased region" description="Basic and acidic residues" evidence="1">
    <location>
        <begin position="34"/>
        <end position="44"/>
    </location>
</feature>
<feature type="region of interest" description="Disordered" evidence="1">
    <location>
        <begin position="224"/>
        <end position="244"/>
    </location>
</feature>
<evidence type="ECO:0000313" key="3">
    <source>
        <dbReference type="WBParaSite" id="maker-uti_cns_0046078-snap-gene-0.16-mRNA-1"/>
    </source>
</evidence>
<feature type="region of interest" description="Disordered" evidence="1">
    <location>
        <begin position="321"/>
        <end position="367"/>
    </location>
</feature>
<dbReference type="Proteomes" id="UP000095280">
    <property type="component" value="Unplaced"/>
</dbReference>
<feature type="region of interest" description="Disordered" evidence="1">
    <location>
        <begin position="401"/>
        <end position="423"/>
    </location>
</feature>
<accession>A0A1I8J5R4</accession>
<evidence type="ECO:0000313" key="2">
    <source>
        <dbReference type="Proteomes" id="UP000095280"/>
    </source>
</evidence>
<feature type="compositionally biased region" description="Polar residues" evidence="1">
    <location>
        <begin position="489"/>
        <end position="509"/>
    </location>
</feature>
<name>A0A1I8J5R4_9PLAT</name>
<feature type="compositionally biased region" description="Polar residues" evidence="1">
    <location>
        <begin position="20"/>
        <end position="33"/>
    </location>
</feature>
<proteinExistence type="predicted"/>